<name>A0A0H5QJ44_9EUKA</name>
<dbReference type="PANTHER" id="PTHR10900">
    <property type="entry name" value="PERIOSTIN-RELATED"/>
    <property type="match status" value="1"/>
</dbReference>
<evidence type="ECO:0000313" key="4">
    <source>
        <dbReference type="EMBL" id="CRZ02130.1"/>
    </source>
</evidence>
<dbReference type="InterPro" id="IPR036378">
    <property type="entry name" value="FAS1_dom_sf"/>
</dbReference>
<sequence>NIMHVAIFVSIAVMVLGVDAHDFLTAATDTHQIGTFIEMMNTSGMVDEITSGGPYTIFAPNDDAFNNVSLPTNMTELENLLRYHIVKGKILQDGLNETLEATDGNSIVVEPIQIDSERVIAINDASVVDGDFEFDGGVIHIISKVLNPAYQEQQVANDPEDPADTDRNAEGDDDSNSPPSNSGDQDSQDDNRPRHPLADPPIDGAPQESEVQPQESETQPEQDFPVSNMRPLGMGRPGQPYMGGHQPTMMFPGATG</sequence>
<dbReference type="GO" id="GO:0007155">
    <property type="term" value="P:cell adhesion"/>
    <property type="evidence" value="ECO:0007669"/>
    <property type="project" value="TreeGrafter"/>
</dbReference>
<organism evidence="4">
    <name type="scientific">Spongospora subterranea</name>
    <dbReference type="NCBI Taxonomy" id="70186"/>
    <lineage>
        <taxon>Eukaryota</taxon>
        <taxon>Sar</taxon>
        <taxon>Rhizaria</taxon>
        <taxon>Endomyxa</taxon>
        <taxon>Phytomyxea</taxon>
        <taxon>Plasmodiophorida</taxon>
        <taxon>Plasmodiophoridae</taxon>
        <taxon>Spongospora</taxon>
    </lineage>
</organism>
<dbReference type="Gene3D" id="2.30.180.10">
    <property type="entry name" value="FAS1 domain"/>
    <property type="match status" value="1"/>
</dbReference>
<protein>
    <recommendedName>
        <fullName evidence="3">FAS1 domain-containing protein</fullName>
    </recommendedName>
</protein>
<feature type="region of interest" description="Disordered" evidence="1">
    <location>
        <begin position="153"/>
        <end position="256"/>
    </location>
</feature>
<feature type="non-terminal residue" evidence="4">
    <location>
        <position position="1"/>
    </location>
</feature>
<dbReference type="GO" id="GO:0030198">
    <property type="term" value="P:extracellular matrix organization"/>
    <property type="evidence" value="ECO:0007669"/>
    <property type="project" value="TreeGrafter"/>
</dbReference>
<evidence type="ECO:0000259" key="3">
    <source>
        <dbReference type="PROSITE" id="PS50213"/>
    </source>
</evidence>
<keyword evidence="2" id="KW-0732">Signal</keyword>
<accession>A0A0H5QJ44</accession>
<dbReference type="AlphaFoldDB" id="A0A0H5QJ44"/>
<proteinExistence type="predicted"/>
<feature type="domain" description="FAS1" evidence="3">
    <location>
        <begin position="20"/>
        <end position="146"/>
    </location>
</feature>
<reference evidence="4" key="1">
    <citation type="submission" date="2015-04" db="EMBL/GenBank/DDBJ databases">
        <title>The genome sequence of the plant pathogenic Rhizarian Plasmodiophora brassicae reveals insights in its biotrophic life cycle and the origin of chitin synthesis.</title>
        <authorList>
            <person name="Schwelm A."/>
            <person name="Fogelqvist J."/>
            <person name="Knaust A."/>
            <person name="Julke S."/>
            <person name="Lilja T."/>
            <person name="Dhandapani V."/>
            <person name="Bonilla-Rosso G."/>
            <person name="Karlsson M."/>
            <person name="Shevchenko A."/>
            <person name="Choi S.R."/>
            <person name="Kim H.G."/>
            <person name="Park J.Y."/>
            <person name="Lim Y.P."/>
            <person name="Ludwig-Muller J."/>
            <person name="Dixelius C."/>
        </authorList>
    </citation>
    <scope>NUCLEOTIDE SEQUENCE</scope>
    <source>
        <tissue evidence="4">Potato root galls</tissue>
    </source>
</reference>
<dbReference type="SUPFAM" id="SSF82153">
    <property type="entry name" value="FAS1 domain"/>
    <property type="match status" value="1"/>
</dbReference>
<dbReference type="PROSITE" id="PS50213">
    <property type="entry name" value="FAS1"/>
    <property type="match status" value="1"/>
</dbReference>
<dbReference type="InterPro" id="IPR050904">
    <property type="entry name" value="Adhesion/Biosynth-related"/>
</dbReference>
<feature type="signal peptide" evidence="2">
    <location>
        <begin position="1"/>
        <end position="20"/>
    </location>
</feature>
<evidence type="ECO:0000256" key="1">
    <source>
        <dbReference type="SAM" id="MobiDB-lite"/>
    </source>
</evidence>
<dbReference type="GO" id="GO:0031012">
    <property type="term" value="C:extracellular matrix"/>
    <property type="evidence" value="ECO:0007669"/>
    <property type="project" value="TreeGrafter"/>
</dbReference>
<dbReference type="PANTHER" id="PTHR10900:SF77">
    <property type="entry name" value="FI19380P1"/>
    <property type="match status" value="1"/>
</dbReference>
<dbReference type="InterPro" id="IPR000782">
    <property type="entry name" value="FAS1_domain"/>
</dbReference>
<dbReference type="GO" id="GO:0005615">
    <property type="term" value="C:extracellular space"/>
    <property type="evidence" value="ECO:0007669"/>
    <property type="project" value="TreeGrafter"/>
</dbReference>
<dbReference type="Pfam" id="PF02469">
    <property type="entry name" value="Fasciclin"/>
    <property type="match status" value="1"/>
</dbReference>
<evidence type="ECO:0000256" key="2">
    <source>
        <dbReference type="SAM" id="SignalP"/>
    </source>
</evidence>
<feature type="compositionally biased region" description="Low complexity" evidence="1">
    <location>
        <begin position="206"/>
        <end position="222"/>
    </location>
</feature>
<feature type="chain" id="PRO_5005223549" description="FAS1 domain-containing protein" evidence="2">
    <location>
        <begin position="21"/>
        <end position="256"/>
    </location>
</feature>
<dbReference type="EMBL" id="HACM01001688">
    <property type="protein sequence ID" value="CRZ02130.1"/>
    <property type="molecule type" value="Transcribed_RNA"/>
</dbReference>
<feature type="compositionally biased region" description="Low complexity" evidence="1">
    <location>
        <begin position="176"/>
        <end position="185"/>
    </location>
</feature>
<dbReference type="SMART" id="SM00554">
    <property type="entry name" value="FAS1"/>
    <property type="match status" value="1"/>
</dbReference>
<feature type="non-terminal residue" evidence="4">
    <location>
        <position position="256"/>
    </location>
</feature>
<dbReference type="GO" id="GO:0050839">
    <property type="term" value="F:cell adhesion molecule binding"/>
    <property type="evidence" value="ECO:0007669"/>
    <property type="project" value="TreeGrafter"/>
</dbReference>